<reference evidence="2" key="1">
    <citation type="submission" date="2019-02" db="EMBL/GenBank/DDBJ databases">
        <authorList>
            <person name="Gruber-Vodicka R. H."/>
            <person name="Seah K. B. B."/>
        </authorList>
    </citation>
    <scope>NUCLEOTIDE SEQUENCE</scope>
    <source>
        <strain evidence="2">BECK_BZ131</strain>
    </source>
</reference>
<gene>
    <name evidence="2" type="ORF">BECKFW1821C_GA0114237_101644</name>
</gene>
<feature type="transmembrane region" description="Helical" evidence="1">
    <location>
        <begin position="138"/>
        <end position="157"/>
    </location>
</feature>
<accession>A0A450TMC2</accession>
<evidence type="ECO:0000313" key="2">
    <source>
        <dbReference type="EMBL" id="VFJ68873.1"/>
    </source>
</evidence>
<protein>
    <recommendedName>
        <fullName evidence="3">Small integral membrane protein</fullName>
    </recommendedName>
</protein>
<name>A0A450TMC2_9GAMM</name>
<organism evidence="2">
    <name type="scientific">Candidatus Kentrum sp. FW</name>
    <dbReference type="NCBI Taxonomy" id="2126338"/>
    <lineage>
        <taxon>Bacteria</taxon>
        <taxon>Pseudomonadati</taxon>
        <taxon>Pseudomonadota</taxon>
        <taxon>Gammaproteobacteria</taxon>
        <taxon>Candidatus Kentrum</taxon>
    </lineage>
</organism>
<dbReference type="Pfam" id="PF24838">
    <property type="entry name" value="8xMP"/>
    <property type="match status" value="1"/>
</dbReference>
<dbReference type="EMBL" id="CAADFE010000016">
    <property type="protein sequence ID" value="VFJ68873.1"/>
    <property type="molecule type" value="Genomic_DNA"/>
</dbReference>
<evidence type="ECO:0000256" key="1">
    <source>
        <dbReference type="SAM" id="Phobius"/>
    </source>
</evidence>
<dbReference type="InterPro" id="IPR056918">
    <property type="entry name" value="8xMP"/>
</dbReference>
<proteinExistence type="predicted"/>
<sequence>MNLIRRKKEDYGEEFEGHLFEQYKLYVEMADRVSTRRMLANSFFVGVQTALIIAFAVLAKDNILSSTLLGFAPLIAILLLCFVWWWIVRSYRQLNSGKFQVILELERMLPVAPYDEEWGALGSGKDRKKYLPLTHIENWVPVCFGLLYILLAATLFFTG</sequence>
<keyword evidence="1" id="KW-0472">Membrane</keyword>
<keyword evidence="1" id="KW-0812">Transmembrane</keyword>
<dbReference type="AlphaFoldDB" id="A0A450TMC2"/>
<feature type="transmembrane region" description="Helical" evidence="1">
    <location>
        <begin position="38"/>
        <end position="57"/>
    </location>
</feature>
<feature type="transmembrane region" description="Helical" evidence="1">
    <location>
        <begin position="63"/>
        <end position="88"/>
    </location>
</feature>
<evidence type="ECO:0008006" key="3">
    <source>
        <dbReference type="Google" id="ProtNLM"/>
    </source>
</evidence>
<keyword evidence="1" id="KW-1133">Transmembrane helix</keyword>